<evidence type="ECO:0000313" key="6">
    <source>
        <dbReference type="EMBL" id="ESO02257.1"/>
    </source>
</evidence>
<evidence type="ECO:0000313" key="7">
    <source>
        <dbReference type="EnsemblMetazoa" id="HelroP161503"/>
    </source>
</evidence>
<feature type="compositionally biased region" description="Low complexity" evidence="3">
    <location>
        <begin position="604"/>
        <end position="625"/>
    </location>
</feature>
<dbReference type="Pfam" id="PF02140">
    <property type="entry name" value="SUEL_Lectin"/>
    <property type="match status" value="1"/>
</dbReference>
<evidence type="ECO:0000259" key="5">
    <source>
        <dbReference type="PROSITE" id="PS50228"/>
    </source>
</evidence>
<dbReference type="RefSeq" id="XP_009019665.1">
    <property type="nucleotide sequence ID" value="XM_009021417.1"/>
</dbReference>
<dbReference type="EMBL" id="AMQM01000833">
    <property type="status" value="NOT_ANNOTATED_CDS"/>
    <property type="molecule type" value="Genomic_DNA"/>
</dbReference>
<evidence type="ECO:0000256" key="1">
    <source>
        <dbReference type="ARBA" id="ARBA00023157"/>
    </source>
</evidence>
<evidence type="ECO:0000259" key="4">
    <source>
        <dbReference type="PROSITE" id="PS01180"/>
    </source>
</evidence>
<feature type="domain" description="SUEL-type lectin" evidence="5">
    <location>
        <begin position="59"/>
        <end position="150"/>
    </location>
</feature>
<feature type="region of interest" description="Disordered" evidence="3">
    <location>
        <begin position="578"/>
        <end position="634"/>
    </location>
</feature>
<dbReference type="GO" id="GO:0030246">
    <property type="term" value="F:carbohydrate binding"/>
    <property type="evidence" value="ECO:0007669"/>
    <property type="project" value="InterPro"/>
</dbReference>
<evidence type="ECO:0008006" key="9">
    <source>
        <dbReference type="Google" id="ProtNLM"/>
    </source>
</evidence>
<reference evidence="7" key="3">
    <citation type="submission" date="2015-06" db="UniProtKB">
        <authorList>
            <consortium name="EnsemblMetazoa"/>
        </authorList>
    </citation>
    <scope>IDENTIFICATION</scope>
</reference>
<reference evidence="6 8" key="2">
    <citation type="journal article" date="2013" name="Nature">
        <title>Insights into bilaterian evolution from three spiralian genomes.</title>
        <authorList>
            <person name="Simakov O."/>
            <person name="Marletaz F."/>
            <person name="Cho S.J."/>
            <person name="Edsinger-Gonzales E."/>
            <person name="Havlak P."/>
            <person name="Hellsten U."/>
            <person name="Kuo D.H."/>
            <person name="Larsson T."/>
            <person name="Lv J."/>
            <person name="Arendt D."/>
            <person name="Savage R."/>
            <person name="Osoegawa K."/>
            <person name="de Jong P."/>
            <person name="Grimwood J."/>
            <person name="Chapman J.A."/>
            <person name="Shapiro H."/>
            <person name="Aerts A."/>
            <person name="Otillar R.P."/>
            <person name="Terry A.Y."/>
            <person name="Boore J.L."/>
            <person name="Grigoriev I.V."/>
            <person name="Lindberg D.R."/>
            <person name="Seaver E.C."/>
            <person name="Weisblat D.A."/>
            <person name="Putnam N.H."/>
            <person name="Rokhsar D.S."/>
        </authorList>
    </citation>
    <scope>NUCLEOTIDE SEQUENCE</scope>
</reference>
<reference evidence="8" key="1">
    <citation type="submission" date="2012-12" db="EMBL/GenBank/DDBJ databases">
        <authorList>
            <person name="Hellsten U."/>
            <person name="Grimwood J."/>
            <person name="Chapman J.A."/>
            <person name="Shapiro H."/>
            <person name="Aerts A."/>
            <person name="Otillar R.P."/>
            <person name="Terry A.Y."/>
            <person name="Boore J.L."/>
            <person name="Simakov O."/>
            <person name="Marletaz F."/>
            <person name="Cho S.-J."/>
            <person name="Edsinger-Gonzales E."/>
            <person name="Havlak P."/>
            <person name="Kuo D.-H."/>
            <person name="Larsson T."/>
            <person name="Lv J."/>
            <person name="Arendt D."/>
            <person name="Savage R."/>
            <person name="Osoegawa K."/>
            <person name="de Jong P."/>
            <person name="Lindberg D.R."/>
            <person name="Seaver E.C."/>
            <person name="Weisblat D.A."/>
            <person name="Putnam N.H."/>
            <person name="Grigoriev I.V."/>
            <person name="Rokhsar D.S."/>
        </authorList>
    </citation>
    <scope>NUCLEOTIDE SEQUENCE</scope>
</reference>
<evidence type="ECO:0000256" key="3">
    <source>
        <dbReference type="SAM" id="MobiDB-lite"/>
    </source>
</evidence>
<dbReference type="InterPro" id="IPR000922">
    <property type="entry name" value="Lectin_gal-bd_dom"/>
</dbReference>
<dbReference type="InterPro" id="IPR000859">
    <property type="entry name" value="CUB_dom"/>
</dbReference>
<dbReference type="Gene3D" id="2.60.120.740">
    <property type="match status" value="1"/>
</dbReference>
<feature type="domain" description="CUB" evidence="4">
    <location>
        <begin position="161"/>
        <end position="328"/>
    </location>
</feature>
<dbReference type="PANTHER" id="PTHR46780">
    <property type="entry name" value="PROTEIN EVA-1"/>
    <property type="match status" value="1"/>
</dbReference>
<protein>
    <recommendedName>
        <fullName evidence="9">SUEL-type lectin domain-containing protein</fullName>
    </recommendedName>
</protein>
<dbReference type="HOGENOM" id="CLU_384644_0_0_1"/>
<keyword evidence="8" id="KW-1185">Reference proteome</keyword>
<organism evidence="7 8">
    <name type="scientific">Helobdella robusta</name>
    <name type="common">Californian leech</name>
    <dbReference type="NCBI Taxonomy" id="6412"/>
    <lineage>
        <taxon>Eukaryota</taxon>
        <taxon>Metazoa</taxon>
        <taxon>Spiralia</taxon>
        <taxon>Lophotrochozoa</taxon>
        <taxon>Annelida</taxon>
        <taxon>Clitellata</taxon>
        <taxon>Hirudinea</taxon>
        <taxon>Rhynchobdellida</taxon>
        <taxon>Glossiphoniidae</taxon>
        <taxon>Helobdella</taxon>
    </lineage>
</organism>
<dbReference type="PROSITE" id="PS50228">
    <property type="entry name" value="SUEL_LECTIN"/>
    <property type="match status" value="1"/>
</dbReference>
<dbReference type="PROSITE" id="PS01180">
    <property type="entry name" value="CUB"/>
    <property type="match status" value="1"/>
</dbReference>
<dbReference type="CTD" id="20199203"/>
<comment type="caution">
    <text evidence="2">Lacks conserved residue(s) required for the propagation of feature annotation.</text>
</comment>
<dbReference type="Proteomes" id="UP000015101">
    <property type="component" value="Unassembled WGS sequence"/>
</dbReference>
<dbReference type="EnsemblMetazoa" id="HelroT161503">
    <property type="protein sequence ID" value="HelroP161503"/>
    <property type="gene ID" value="HelroG161503"/>
</dbReference>
<dbReference type="InterPro" id="IPR043159">
    <property type="entry name" value="Lectin_gal-bd_sf"/>
</dbReference>
<dbReference type="InParanoid" id="T1ERK3"/>
<dbReference type="CDD" id="cd22823">
    <property type="entry name" value="Gal_Rha_Lectin"/>
    <property type="match status" value="1"/>
</dbReference>
<dbReference type="GeneID" id="20199203"/>
<evidence type="ECO:0000256" key="2">
    <source>
        <dbReference type="PROSITE-ProRule" id="PRU00059"/>
    </source>
</evidence>
<accession>T1ERK3</accession>
<proteinExistence type="predicted"/>
<name>T1ERK3_HELRO</name>
<dbReference type="Gene3D" id="2.60.120.290">
    <property type="entry name" value="Spermadhesin, CUB domain"/>
    <property type="match status" value="1"/>
</dbReference>
<dbReference type="KEGG" id="hro:HELRODRAFT_161503"/>
<feature type="compositionally biased region" description="Basic residues" evidence="3">
    <location>
        <begin position="588"/>
        <end position="602"/>
    </location>
</feature>
<dbReference type="AlphaFoldDB" id="T1ERK3"/>
<dbReference type="InterPro" id="IPR035914">
    <property type="entry name" value="Sperma_CUB_dom_sf"/>
</dbReference>
<dbReference type="EMBL" id="KB096742">
    <property type="protein sequence ID" value="ESO02257.1"/>
    <property type="molecule type" value="Genomic_DNA"/>
</dbReference>
<dbReference type="OrthoDB" id="6110378at2759"/>
<evidence type="ECO:0000313" key="8">
    <source>
        <dbReference type="Proteomes" id="UP000015101"/>
    </source>
</evidence>
<sequence>MTPAVSTSTVAGMVETFRYPQHIAPMRVHFLCSRRTLAFIIVLISTLCIQNSLQVEEKYCYDESFRVACSRDDEVIVFRDATFGQMDGHHCIKGESGITKGCQKSVLHHLDRMCSGRKSCNVLVNNVSFGSPPSCPKNYKPYLKIYYDCLRVVTAPANVSCASSGGRSVLINNQLHGYIASYVTMSTNLGSANCPWKIEVPKGLKINLTLIDFTMPTSDLWREYADVVGPGSGRYGNYDHRGRYPLNLDPYHSHMYGGAGMSRGIGNDCKKYGIVSDKSSISRLAEKICGKDVREKHILFSRSNAIELKIYTQDQMNQFWFLIKFDAIGCTEISPPQHGWMRKDENERWLMGCNHSDHTWAMNCDDMENVWVGNYENCSAENYDSHYLVFGKVAVPYSSKEGDTSCDESLCRSHQPTPLKVNPASISVTSSSQCATNNQPPLTQQPQEIKPKPILRNAQNYQQQQQQLQQQYNQSFVDASLLLSTIGSSSENVASCNIDENISKYSSRTLPSSMKGVKYSSHTPQSTLSTASNNNDYVREMWPMAPPIASKLTGIDRPDSRNGTSLFQYGDSVTFNLQSGQTSGGKTLQHHHHHHHLHHPHPLHPQTQQLQQPLMHQQQPHQPQQTGTLIYDGDDDTHIYETPKYLRREKAATMRLQVKSGQAKTLSFYEPTTNSTAPTNTNVITTVATASSMVTSSQDYRGSKTLPRQVLAVSASVKL</sequence>
<dbReference type="SUPFAM" id="SSF49854">
    <property type="entry name" value="Spermadhesin, CUB domain"/>
    <property type="match status" value="1"/>
</dbReference>
<gene>
    <name evidence="7" type="primary">20199203</name>
    <name evidence="6" type="ORF">HELRODRAFT_161503</name>
</gene>
<keyword evidence="1" id="KW-1015">Disulfide bond</keyword>